<dbReference type="GeneID" id="105060632"/>
<evidence type="ECO:0000313" key="3">
    <source>
        <dbReference type="Proteomes" id="UP000504607"/>
    </source>
</evidence>
<feature type="region of interest" description="Disordered" evidence="1">
    <location>
        <begin position="1"/>
        <end position="29"/>
    </location>
</feature>
<organism evidence="3 4">
    <name type="scientific">Elaeis guineensis var. tenera</name>
    <name type="common">Oil palm</name>
    <dbReference type="NCBI Taxonomy" id="51953"/>
    <lineage>
        <taxon>Eukaryota</taxon>
        <taxon>Viridiplantae</taxon>
        <taxon>Streptophyta</taxon>
        <taxon>Embryophyta</taxon>
        <taxon>Tracheophyta</taxon>
        <taxon>Spermatophyta</taxon>
        <taxon>Magnoliopsida</taxon>
        <taxon>Liliopsida</taxon>
        <taxon>Arecaceae</taxon>
        <taxon>Arecoideae</taxon>
        <taxon>Cocoseae</taxon>
        <taxon>Elaeidinae</taxon>
        <taxon>Elaeis</taxon>
    </lineage>
</organism>
<feature type="compositionally biased region" description="Basic and acidic residues" evidence="1">
    <location>
        <begin position="429"/>
        <end position="446"/>
    </location>
</feature>
<name>A0A6I9SNB7_ELAGV</name>
<evidence type="ECO:0000256" key="1">
    <source>
        <dbReference type="SAM" id="MobiDB-lite"/>
    </source>
</evidence>
<reference evidence="4" key="1">
    <citation type="submission" date="2025-08" db="UniProtKB">
        <authorList>
            <consortium name="RefSeq"/>
        </authorList>
    </citation>
    <scope>IDENTIFICATION</scope>
</reference>
<dbReference type="AlphaFoldDB" id="A0A6I9SNB7"/>
<dbReference type="OrthoDB" id="1916346at2759"/>
<evidence type="ECO:0000313" key="4">
    <source>
        <dbReference type="RefSeq" id="XP_010942725.1"/>
    </source>
</evidence>
<dbReference type="RefSeq" id="XP_010942725.1">
    <property type="nucleotide sequence ID" value="XM_010944423.3"/>
</dbReference>
<dbReference type="PANTHER" id="PTHR35546:SF109">
    <property type="entry name" value="EXPRESSED PROTEIN"/>
    <property type="match status" value="1"/>
</dbReference>
<sequence length="446" mass="48302">MVQKQTHSSSMESDGAMRRRPGGGDDDSAANDALAIQEIRRQLRRKSLDRLRAKIAEILRHINTPLADIIRDHALPYLPAASVLRFRSVSASWSQVISSPIFALTQSRCHRSISGIFSSAASRPSFAPFDPIAHALPDPSLSFLPHPTIIVRSSSNGLLCCFAPSHRPSYFVCNPATTAWAEIPPPPIHPGSDPALALIFEPSACNLDSHYAIVIAFRIARVEGVYGFQTFSSVTGAWWVSAEVRAVEGVIAGSGVSVGGTAYWRTTMQTVVGYNPAMDAVLVEPWPVGYEPEARWELGEMAGRLCCAAVTPAAAAVYALGPSDGWNLLASFDVVKTNGEEEEEEEWKEGRPIVFKEPPQPLRFQSGNLEALFWMEGRVVGVDLASRRVRVVRFGGPEPVFDVDYVSHINTLAPVVPLVASTSAAAGPADRREGSSLEFRDKEGAA</sequence>
<feature type="region of interest" description="Disordered" evidence="1">
    <location>
        <begin position="426"/>
        <end position="446"/>
    </location>
</feature>
<gene>
    <name evidence="4" type="primary">LOC105060632</name>
</gene>
<dbReference type="InterPro" id="IPR055290">
    <property type="entry name" value="At3g26010-like"/>
</dbReference>
<feature type="compositionally biased region" description="Polar residues" evidence="1">
    <location>
        <begin position="1"/>
        <end position="12"/>
    </location>
</feature>
<keyword evidence="3" id="KW-1185">Reference proteome</keyword>
<proteinExistence type="predicted"/>
<dbReference type="Pfam" id="PF24750">
    <property type="entry name" value="b-prop_At3g26010-like"/>
    <property type="match status" value="1"/>
</dbReference>
<dbReference type="FunCoup" id="A0A6I9SNB7">
    <property type="interactions" value="5"/>
</dbReference>
<dbReference type="KEGG" id="egu:105060632"/>
<dbReference type="InterPro" id="IPR036047">
    <property type="entry name" value="F-box-like_dom_sf"/>
</dbReference>
<dbReference type="Proteomes" id="UP000504607">
    <property type="component" value="Chromosome 1"/>
</dbReference>
<dbReference type="PANTHER" id="PTHR35546">
    <property type="entry name" value="F-BOX PROTEIN INTERACTION DOMAIN PROTEIN-RELATED"/>
    <property type="match status" value="1"/>
</dbReference>
<evidence type="ECO:0000259" key="2">
    <source>
        <dbReference type="Pfam" id="PF24750"/>
    </source>
</evidence>
<protein>
    <submittedName>
        <fullName evidence="4">Uncharacterized protein LOC105060632</fullName>
    </submittedName>
</protein>
<accession>A0A6I9SNB7</accession>
<feature type="domain" description="F-box protein At3g26010-like beta-propeller" evidence="2">
    <location>
        <begin position="148"/>
        <end position="268"/>
    </location>
</feature>
<dbReference type="InParanoid" id="A0A6I9SNB7"/>
<dbReference type="SUPFAM" id="SSF81383">
    <property type="entry name" value="F-box domain"/>
    <property type="match status" value="1"/>
</dbReference>
<dbReference type="InterPro" id="IPR056592">
    <property type="entry name" value="Beta-prop_At3g26010-like"/>
</dbReference>